<sequence>MELEAALRTSKWEERVPGKRKADSESVAGQDNSGSRFKKAKLDDATEEIGGKKGKKETKDKKDKKEKKDKMVKKVKKVRRTKEEKKEMKEKKAKMELMYQLGGISKK</sequence>
<protein>
    <submittedName>
        <fullName evidence="2">Uncharacterized protein</fullName>
    </submittedName>
</protein>
<name>A0A3N4HHM2_ASCIM</name>
<proteinExistence type="predicted"/>
<evidence type="ECO:0000313" key="2">
    <source>
        <dbReference type="EMBL" id="RPA72258.1"/>
    </source>
</evidence>
<dbReference type="AlphaFoldDB" id="A0A3N4HHM2"/>
<feature type="compositionally biased region" description="Basic and acidic residues" evidence="1">
    <location>
        <begin position="81"/>
        <end position="91"/>
    </location>
</feature>
<feature type="compositionally biased region" description="Basic and acidic residues" evidence="1">
    <location>
        <begin position="10"/>
        <end position="24"/>
    </location>
</feature>
<feature type="region of interest" description="Disordered" evidence="1">
    <location>
        <begin position="1"/>
        <end position="91"/>
    </location>
</feature>
<organism evidence="2 3">
    <name type="scientific">Ascobolus immersus RN42</name>
    <dbReference type="NCBI Taxonomy" id="1160509"/>
    <lineage>
        <taxon>Eukaryota</taxon>
        <taxon>Fungi</taxon>
        <taxon>Dikarya</taxon>
        <taxon>Ascomycota</taxon>
        <taxon>Pezizomycotina</taxon>
        <taxon>Pezizomycetes</taxon>
        <taxon>Pezizales</taxon>
        <taxon>Ascobolaceae</taxon>
        <taxon>Ascobolus</taxon>
    </lineage>
</organism>
<evidence type="ECO:0000313" key="3">
    <source>
        <dbReference type="Proteomes" id="UP000275078"/>
    </source>
</evidence>
<gene>
    <name evidence="2" type="ORF">BJ508DRAFT_419544</name>
</gene>
<reference evidence="2 3" key="1">
    <citation type="journal article" date="2018" name="Nat. Ecol. Evol.">
        <title>Pezizomycetes genomes reveal the molecular basis of ectomycorrhizal truffle lifestyle.</title>
        <authorList>
            <person name="Murat C."/>
            <person name="Payen T."/>
            <person name="Noel B."/>
            <person name="Kuo A."/>
            <person name="Morin E."/>
            <person name="Chen J."/>
            <person name="Kohler A."/>
            <person name="Krizsan K."/>
            <person name="Balestrini R."/>
            <person name="Da Silva C."/>
            <person name="Montanini B."/>
            <person name="Hainaut M."/>
            <person name="Levati E."/>
            <person name="Barry K.W."/>
            <person name="Belfiori B."/>
            <person name="Cichocki N."/>
            <person name="Clum A."/>
            <person name="Dockter R.B."/>
            <person name="Fauchery L."/>
            <person name="Guy J."/>
            <person name="Iotti M."/>
            <person name="Le Tacon F."/>
            <person name="Lindquist E.A."/>
            <person name="Lipzen A."/>
            <person name="Malagnac F."/>
            <person name="Mello A."/>
            <person name="Molinier V."/>
            <person name="Miyauchi S."/>
            <person name="Poulain J."/>
            <person name="Riccioni C."/>
            <person name="Rubini A."/>
            <person name="Sitrit Y."/>
            <person name="Splivallo R."/>
            <person name="Traeger S."/>
            <person name="Wang M."/>
            <person name="Zifcakova L."/>
            <person name="Wipf D."/>
            <person name="Zambonelli A."/>
            <person name="Paolocci F."/>
            <person name="Nowrousian M."/>
            <person name="Ottonello S."/>
            <person name="Baldrian P."/>
            <person name="Spatafora J.W."/>
            <person name="Henrissat B."/>
            <person name="Nagy L.G."/>
            <person name="Aury J.M."/>
            <person name="Wincker P."/>
            <person name="Grigoriev I.V."/>
            <person name="Bonfante P."/>
            <person name="Martin F.M."/>
        </authorList>
    </citation>
    <scope>NUCLEOTIDE SEQUENCE [LARGE SCALE GENOMIC DNA]</scope>
    <source>
        <strain evidence="2 3">RN42</strain>
    </source>
</reference>
<dbReference type="EMBL" id="ML119869">
    <property type="protein sequence ID" value="RPA72258.1"/>
    <property type="molecule type" value="Genomic_DNA"/>
</dbReference>
<dbReference type="Proteomes" id="UP000275078">
    <property type="component" value="Unassembled WGS sequence"/>
</dbReference>
<evidence type="ECO:0000256" key="1">
    <source>
        <dbReference type="SAM" id="MobiDB-lite"/>
    </source>
</evidence>
<feature type="compositionally biased region" description="Basic residues" evidence="1">
    <location>
        <begin position="70"/>
        <end position="80"/>
    </location>
</feature>
<accession>A0A3N4HHM2</accession>
<keyword evidence="3" id="KW-1185">Reference proteome</keyword>
<feature type="compositionally biased region" description="Basic and acidic residues" evidence="1">
    <location>
        <begin position="57"/>
        <end position="69"/>
    </location>
</feature>